<dbReference type="GO" id="GO:0017057">
    <property type="term" value="F:6-phosphogluconolactonase activity"/>
    <property type="evidence" value="ECO:0007669"/>
    <property type="project" value="UniProtKB-EC"/>
</dbReference>
<dbReference type="PANTHER" id="PTHR11054">
    <property type="entry name" value="6-PHOSPHOGLUCONOLACTONASE"/>
    <property type="match status" value="1"/>
</dbReference>
<reference evidence="9" key="1">
    <citation type="submission" date="2022-05" db="EMBL/GenBank/DDBJ databases">
        <title>A methanotrophic Mycobacterium dominates a cave microbial ecosystem.</title>
        <authorList>
            <person name="Van Spanning R.J.M."/>
            <person name="Guan Q."/>
            <person name="Melkonian C."/>
            <person name="Gallant J."/>
            <person name="Polerecky L."/>
            <person name="Flot J.-F."/>
            <person name="Brandt B.W."/>
            <person name="Braster M."/>
            <person name="Iturbe Espinoza P."/>
            <person name="Aerts J."/>
            <person name="Meima-Franke M."/>
            <person name="Piersma S.R."/>
            <person name="Bunduc C."/>
            <person name="Ummels R."/>
            <person name="Pain A."/>
            <person name="Fleming E.J."/>
            <person name="van der Wel N."/>
            <person name="Gherman V.D."/>
            <person name="Sarbu S.M."/>
            <person name="Bodelier P.L.E."/>
            <person name="Bitter W."/>
        </authorList>
    </citation>
    <scope>NUCLEOTIDE SEQUENCE</scope>
    <source>
        <strain evidence="9">Sulfur Cave</strain>
    </source>
</reference>
<accession>A0ABY4QJV0</accession>
<evidence type="ECO:0000259" key="8">
    <source>
        <dbReference type="Pfam" id="PF01182"/>
    </source>
</evidence>
<dbReference type="InterPro" id="IPR005900">
    <property type="entry name" value="6-phosphogluconolactonase_DevB"/>
</dbReference>
<evidence type="ECO:0000256" key="4">
    <source>
        <dbReference type="ARBA" id="ARBA00010662"/>
    </source>
</evidence>
<dbReference type="RefSeq" id="WP_219069153.1">
    <property type="nucleotide sequence ID" value="NZ_CAJUXY010000050.1"/>
</dbReference>
<evidence type="ECO:0000256" key="5">
    <source>
        <dbReference type="ARBA" id="ARBA00013198"/>
    </source>
</evidence>
<keyword evidence="10" id="KW-1185">Reference proteome</keyword>
<evidence type="ECO:0000256" key="6">
    <source>
        <dbReference type="ARBA" id="ARBA00020337"/>
    </source>
</evidence>
<dbReference type="EC" id="3.1.1.31" evidence="5 7"/>
<evidence type="ECO:0000256" key="1">
    <source>
        <dbReference type="ARBA" id="ARBA00000832"/>
    </source>
</evidence>
<dbReference type="Pfam" id="PF01182">
    <property type="entry name" value="Glucosamine_iso"/>
    <property type="match status" value="1"/>
</dbReference>
<gene>
    <name evidence="7 9" type="primary">pgl</name>
    <name evidence="9" type="ORF">M5I08_01750</name>
</gene>
<evidence type="ECO:0000313" key="10">
    <source>
        <dbReference type="Proteomes" id="UP001056610"/>
    </source>
</evidence>
<dbReference type="EMBL" id="CP097320">
    <property type="protein sequence ID" value="UQX11292.1"/>
    <property type="molecule type" value="Genomic_DNA"/>
</dbReference>
<protein>
    <recommendedName>
        <fullName evidence="6 7">6-phosphogluconolactonase</fullName>
        <shortName evidence="7">6PGL</shortName>
        <ecNumber evidence="5 7">3.1.1.31</ecNumber>
    </recommendedName>
</protein>
<sequence length="233" mass="25225">MRHELLQLPDVQSVASRAAAFVTERARVAIAQRGRFDFAVSGGRTPWAMFARLAAGDAAWEQAVFYQVDERVAAAGSPDRNLTHLRQTLGGIPAHIVAMAVERPDLDAAAADYAALLPERFDLVHLGLGADGHCASLVPADPVLEVTDRLVGLTEPYQWHRRMTLTYPALSRADQLLWLITGADKHDALARLLRGDDTIPAGRVHADASLIMADQAAAAPDPAGTVKEERDRK</sequence>
<feature type="domain" description="Glucosamine/galactosamine-6-phosphate isomerase" evidence="8">
    <location>
        <begin position="10"/>
        <end position="207"/>
    </location>
</feature>
<dbReference type="InterPro" id="IPR039104">
    <property type="entry name" value="6PGL"/>
</dbReference>
<comment type="pathway">
    <text evidence="3 7">Carbohydrate degradation; pentose phosphate pathway; D-ribulose 5-phosphate from D-glucose 6-phosphate (oxidative stage): step 2/3.</text>
</comment>
<dbReference type="NCBIfam" id="TIGR01198">
    <property type="entry name" value="pgl"/>
    <property type="match status" value="1"/>
</dbReference>
<proteinExistence type="inferred from homology"/>
<evidence type="ECO:0000256" key="7">
    <source>
        <dbReference type="RuleBase" id="RU365095"/>
    </source>
</evidence>
<dbReference type="Proteomes" id="UP001056610">
    <property type="component" value="Chromosome"/>
</dbReference>
<dbReference type="PANTHER" id="PTHR11054:SF0">
    <property type="entry name" value="6-PHOSPHOGLUCONOLACTONASE"/>
    <property type="match status" value="1"/>
</dbReference>
<evidence type="ECO:0000313" key="9">
    <source>
        <dbReference type="EMBL" id="UQX11292.1"/>
    </source>
</evidence>
<comment type="catalytic activity">
    <reaction evidence="1 7">
        <text>6-phospho-D-glucono-1,5-lactone + H2O = 6-phospho-D-gluconate + H(+)</text>
        <dbReference type="Rhea" id="RHEA:12556"/>
        <dbReference type="ChEBI" id="CHEBI:15377"/>
        <dbReference type="ChEBI" id="CHEBI:15378"/>
        <dbReference type="ChEBI" id="CHEBI:57955"/>
        <dbReference type="ChEBI" id="CHEBI:58759"/>
        <dbReference type="EC" id="3.1.1.31"/>
    </reaction>
</comment>
<dbReference type="InterPro" id="IPR006148">
    <property type="entry name" value="Glc/Gal-6P_isomerase"/>
</dbReference>
<evidence type="ECO:0000256" key="3">
    <source>
        <dbReference type="ARBA" id="ARBA00004961"/>
    </source>
</evidence>
<evidence type="ECO:0000256" key="2">
    <source>
        <dbReference type="ARBA" id="ARBA00002681"/>
    </source>
</evidence>
<comment type="similarity">
    <text evidence="4 7">Belongs to the glucosamine/galactosamine-6-phosphate isomerase family. 6-phosphogluconolactonase subfamily.</text>
</comment>
<comment type="function">
    <text evidence="2 7">Hydrolysis of 6-phosphogluconolactone to 6-phosphogluconate.</text>
</comment>
<name>A0ABY4QJV0_9MYCO</name>
<organism evidence="9 10">
    <name type="scientific">Candidatus Mycobacterium methanotrophicum</name>
    <dbReference type="NCBI Taxonomy" id="2943498"/>
    <lineage>
        <taxon>Bacteria</taxon>
        <taxon>Bacillati</taxon>
        <taxon>Actinomycetota</taxon>
        <taxon>Actinomycetes</taxon>
        <taxon>Mycobacteriales</taxon>
        <taxon>Mycobacteriaceae</taxon>
        <taxon>Mycobacterium</taxon>
    </lineage>
</organism>
<keyword evidence="7 9" id="KW-0378">Hydrolase</keyword>